<dbReference type="AlphaFoldDB" id="A0A1S9RMJ7"/>
<name>A0A1S9RMJ7_PENBI</name>
<evidence type="ECO:0000313" key="2">
    <source>
        <dbReference type="Proteomes" id="UP000190744"/>
    </source>
</evidence>
<comment type="caution">
    <text evidence="1">The sequence shown here is derived from an EMBL/GenBank/DDBJ whole genome shotgun (WGS) entry which is preliminary data.</text>
</comment>
<proteinExistence type="predicted"/>
<evidence type="ECO:0000313" key="1">
    <source>
        <dbReference type="EMBL" id="OOQ86754.1"/>
    </source>
</evidence>
<sequence length="136" mass="15135">MGALQARYSDEPYRGAVSRVSSTVHLLGLGAAAHRSWLAFVAPQLNFSVCGLSTLEQNDSASNVIVLLATGISGPFHLARTQRTGARATLWDDRETKRSKYVPLDLEEKKGKPRLNSMKRILRREEARCEFVTLHL</sequence>
<reference evidence="2" key="1">
    <citation type="submission" date="2015-09" db="EMBL/GenBank/DDBJ databases">
        <authorList>
            <person name="Fill T.P."/>
            <person name="Baretta J.F."/>
            <person name="de Almeida L.G."/>
            <person name="Rocha M."/>
            <person name="de Souza D.H."/>
            <person name="Malavazi I."/>
            <person name="Cerdeira L.T."/>
            <person name="Hong H."/>
            <person name="Samborskyy M."/>
            <person name="de Vasconcelos A.T."/>
            <person name="Leadlay P."/>
            <person name="Rodrigues-Filho E."/>
        </authorList>
    </citation>
    <scope>NUCLEOTIDE SEQUENCE [LARGE SCALE GENOMIC DNA]</scope>
    <source>
        <strain evidence="2">LaBioMMi 136</strain>
    </source>
</reference>
<protein>
    <submittedName>
        <fullName evidence="1">Uncharacterized protein</fullName>
    </submittedName>
</protein>
<dbReference type="Proteomes" id="UP000190744">
    <property type="component" value="Unassembled WGS sequence"/>
</dbReference>
<organism evidence="1 2">
    <name type="scientific">Penicillium brasilianum</name>
    <dbReference type="NCBI Taxonomy" id="104259"/>
    <lineage>
        <taxon>Eukaryota</taxon>
        <taxon>Fungi</taxon>
        <taxon>Dikarya</taxon>
        <taxon>Ascomycota</taxon>
        <taxon>Pezizomycotina</taxon>
        <taxon>Eurotiomycetes</taxon>
        <taxon>Eurotiomycetidae</taxon>
        <taxon>Eurotiales</taxon>
        <taxon>Aspergillaceae</taxon>
        <taxon>Penicillium</taxon>
    </lineage>
</organism>
<gene>
    <name evidence="1" type="ORF">PEBR_22244</name>
</gene>
<accession>A0A1S9RMJ7</accession>
<dbReference type="EMBL" id="LJBN01000135">
    <property type="protein sequence ID" value="OOQ86754.1"/>
    <property type="molecule type" value="Genomic_DNA"/>
</dbReference>